<evidence type="ECO:0000313" key="1">
    <source>
        <dbReference type="EMBL" id="MPC50696.1"/>
    </source>
</evidence>
<comment type="caution">
    <text evidence="1">The sequence shown here is derived from an EMBL/GenBank/DDBJ whole genome shotgun (WGS) entry which is preliminary data.</text>
</comment>
<dbReference type="EMBL" id="VSRR010009669">
    <property type="protein sequence ID" value="MPC50696.1"/>
    <property type="molecule type" value="Genomic_DNA"/>
</dbReference>
<accession>A0A5B7FYN2</accession>
<proteinExistence type="predicted"/>
<name>A0A5B7FYN2_PORTR</name>
<gene>
    <name evidence="1" type="ORF">E2C01_044525</name>
</gene>
<sequence length="67" mass="6904">MTLECGGEVLCCGGTWGVVCNTEDDGGCVSRVGGWSHSYPECLHSGGDSHREVKGAEGGSAINRCKT</sequence>
<evidence type="ECO:0000313" key="2">
    <source>
        <dbReference type="Proteomes" id="UP000324222"/>
    </source>
</evidence>
<dbReference type="AlphaFoldDB" id="A0A5B7FYN2"/>
<protein>
    <submittedName>
        <fullName evidence="1">Uncharacterized protein</fullName>
    </submittedName>
</protein>
<keyword evidence="2" id="KW-1185">Reference proteome</keyword>
<dbReference type="Proteomes" id="UP000324222">
    <property type="component" value="Unassembled WGS sequence"/>
</dbReference>
<organism evidence="1 2">
    <name type="scientific">Portunus trituberculatus</name>
    <name type="common">Swimming crab</name>
    <name type="synonym">Neptunus trituberculatus</name>
    <dbReference type="NCBI Taxonomy" id="210409"/>
    <lineage>
        <taxon>Eukaryota</taxon>
        <taxon>Metazoa</taxon>
        <taxon>Ecdysozoa</taxon>
        <taxon>Arthropoda</taxon>
        <taxon>Crustacea</taxon>
        <taxon>Multicrustacea</taxon>
        <taxon>Malacostraca</taxon>
        <taxon>Eumalacostraca</taxon>
        <taxon>Eucarida</taxon>
        <taxon>Decapoda</taxon>
        <taxon>Pleocyemata</taxon>
        <taxon>Brachyura</taxon>
        <taxon>Eubrachyura</taxon>
        <taxon>Portunoidea</taxon>
        <taxon>Portunidae</taxon>
        <taxon>Portuninae</taxon>
        <taxon>Portunus</taxon>
    </lineage>
</organism>
<reference evidence="1 2" key="1">
    <citation type="submission" date="2019-05" db="EMBL/GenBank/DDBJ databases">
        <title>Another draft genome of Portunus trituberculatus and its Hox gene families provides insights of decapod evolution.</title>
        <authorList>
            <person name="Jeong J.-H."/>
            <person name="Song I."/>
            <person name="Kim S."/>
            <person name="Choi T."/>
            <person name="Kim D."/>
            <person name="Ryu S."/>
            <person name="Kim W."/>
        </authorList>
    </citation>
    <scope>NUCLEOTIDE SEQUENCE [LARGE SCALE GENOMIC DNA]</scope>
    <source>
        <tissue evidence="1">Muscle</tissue>
    </source>
</reference>